<dbReference type="KEGG" id="nall:PP769_17915"/>
<organism evidence="5 6">
    <name type="scientific">Candidatus Nitrospira allomarina</name>
    <dbReference type="NCBI Taxonomy" id="3020900"/>
    <lineage>
        <taxon>Bacteria</taxon>
        <taxon>Pseudomonadati</taxon>
        <taxon>Nitrospirota</taxon>
        <taxon>Nitrospiria</taxon>
        <taxon>Nitrospirales</taxon>
        <taxon>Nitrospiraceae</taxon>
        <taxon>Nitrospira</taxon>
    </lineage>
</organism>
<reference evidence="5 6" key="1">
    <citation type="submission" date="2023-01" db="EMBL/GenBank/DDBJ databases">
        <title>Cultivation and genomic characterization of new, ubiquitous marine nitrite-oxidizing bacteria from the Nitrospirales.</title>
        <authorList>
            <person name="Mueller A.J."/>
            <person name="Daebeler A."/>
            <person name="Herbold C.W."/>
            <person name="Kirkegaard R.H."/>
            <person name="Daims H."/>
        </authorList>
    </citation>
    <scope>NUCLEOTIDE SEQUENCE [LARGE SCALE GENOMIC DNA]</scope>
    <source>
        <strain evidence="5 6">VA</strain>
    </source>
</reference>
<keyword evidence="6" id="KW-1185">Reference proteome</keyword>
<feature type="region of interest" description="Disordered" evidence="3">
    <location>
        <begin position="29"/>
        <end position="70"/>
    </location>
</feature>
<dbReference type="Pfam" id="PF01103">
    <property type="entry name" value="Omp85"/>
    <property type="match status" value="1"/>
</dbReference>
<evidence type="ECO:0000256" key="2">
    <source>
        <dbReference type="ARBA" id="ARBA00023136"/>
    </source>
</evidence>
<proteinExistence type="predicted"/>
<evidence type="ECO:0000259" key="4">
    <source>
        <dbReference type="Pfam" id="PF01103"/>
    </source>
</evidence>
<dbReference type="RefSeq" id="WP_312642793.1">
    <property type="nucleotide sequence ID" value="NZ_CP116967.1"/>
</dbReference>
<dbReference type="AlphaFoldDB" id="A0AA96JS92"/>
<evidence type="ECO:0000313" key="5">
    <source>
        <dbReference type="EMBL" id="WNM57825.1"/>
    </source>
</evidence>
<evidence type="ECO:0000313" key="6">
    <source>
        <dbReference type="Proteomes" id="UP001302719"/>
    </source>
</evidence>
<accession>A0AA96JS92</accession>
<protein>
    <submittedName>
        <fullName evidence="5">BamA/TamA family outer membrane protein</fullName>
    </submittedName>
</protein>
<feature type="domain" description="Bacterial surface antigen (D15)" evidence="4">
    <location>
        <begin position="152"/>
        <end position="405"/>
    </location>
</feature>
<dbReference type="GO" id="GO:0019867">
    <property type="term" value="C:outer membrane"/>
    <property type="evidence" value="ECO:0007669"/>
    <property type="project" value="InterPro"/>
</dbReference>
<feature type="compositionally biased region" description="Basic and acidic residues" evidence="3">
    <location>
        <begin position="37"/>
        <end position="54"/>
    </location>
</feature>
<evidence type="ECO:0000256" key="3">
    <source>
        <dbReference type="SAM" id="MobiDB-lite"/>
    </source>
</evidence>
<gene>
    <name evidence="5" type="ORF">PP769_17915</name>
</gene>
<name>A0AA96JS92_9BACT</name>
<evidence type="ECO:0000256" key="1">
    <source>
        <dbReference type="ARBA" id="ARBA00004370"/>
    </source>
</evidence>
<dbReference type="InterPro" id="IPR000184">
    <property type="entry name" value="Bac_surfAg_D15"/>
</dbReference>
<sequence length="456" mass="51567">MRRQFSGSFNKIVTFVIFVMCGAGVYPETSLGQNAPDPDRASQKRQERFKHDPDFPVQGTEGQRGEAKQEKAKEEAIRSLATKGKFTVFPVPAFAYSRNEGAYYGFLVPMLRSNANGHLEDIIAPQYLHNKYIGETLTLNYYGYPSDTTQYSAILSYSTKVQRDIDLSYKNVGAGGGRYILAGRASWFKNPFRRFFGIGSQTNESDETSYTSKEILVDLTAGIHLAQDIALMWSERYHQVRVDDGIINTLPDIQEDFPNSNGIGGADILGHKLTFRYDTRDRQLISTQGTYLNVSVEWNQNFKQQPVTDWWRTTIDARHLVPHFHNRLVFVSHLYADTVNGGTPPFYERPTLGGEDSLRAFGRSRFIDSTALVINLEERVLIRQQKIFGYLLDFQVAPFIDIGRVGSHFISNTILHPQVNPGIGFRFLARPHIVGRVDVAYGKDGVNVYAGLDYPF</sequence>
<dbReference type="Gene3D" id="2.40.160.50">
    <property type="entry name" value="membrane protein fhac: a member of the omp85/tpsb transporter family"/>
    <property type="match status" value="1"/>
</dbReference>
<dbReference type="EMBL" id="CP116967">
    <property type="protein sequence ID" value="WNM57825.1"/>
    <property type="molecule type" value="Genomic_DNA"/>
</dbReference>
<dbReference type="Proteomes" id="UP001302719">
    <property type="component" value="Chromosome"/>
</dbReference>
<keyword evidence="2" id="KW-0472">Membrane</keyword>
<comment type="subcellular location">
    <subcellularLocation>
        <location evidence="1">Membrane</location>
    </subcellularLocation>
</comment>